<dbReference type="RefSeq" id="WP_406788403.1">
    <property type="nucleotide sequence ID" value="NZ_JBJIAA010000012.1"/>
</dbReference>
<evidence type="ECO:0000256" key="1">
    <source>
        <dbReference type="ARBA" id="ARBA00022723"/>
    </source>
</evidence>
<comment type="subcellular location">
    <subcellularLocation>
        <location evidence="5">Cytoplasm</location>
    </subcellularLocation>
    <text evidence="5">May associate with membranes.</text>
</comment>
<dbReference type="PANTHER" id="PTHR10229:SF0">
    <property type="entry name" value="GTP-BINDING PROTEIN 6-RELATED"/>
    <property type="match status" value="1"/>
</dbReference>
<dbReference type="InterPro" id="IPR042108">
    <property type="entry name" value="GTPase_HflX_N_sf"/>
</dbReference>
<reference evidence="8 9" key="1">
    <citation type="submission" date="2024-11" db="EMBL/GenBank/DDBJ databases">
        <authorList>
            <person name="Heng Y.C."/>
            <person name="Lim A.C.H."/>
            <person name="Lee J.K.Y."/>
            <person name="Kittelmann S."/>
        </authorList>
    </citation>
    <scope>NUCLEOTIDE SEQUENCE [LARGE SCALE GENOMIC DNA]</scope>
    <source>
        <strain evidence="8 9">WILCCON 0114</strain>
    </source>
</reference>
<dbReference type="Gene3D" id="6.10.250.2860">
    <property type="match status" value="1"/>
</dbReference>
<dbReference type="EMBL" id="JBJIAA010000012">
    <property type="protein sequence ID" value="MFL0251752.1"/>
    <property type="molecule type" value="Genomic_DNA"/>
</dbReference>
<keyword evidence="3" id="KW-0460">Magnesium</keyword>
<evidence type="ECO:0000313" key="9">
    <source>
        <dbReference type="Proteomes" id="UP001623592"/>
    </source>
</evidence>
<evidence type="ECO:0000256" key="2">
    <source>
        <dbReference type="ARBA" id="ARBA00022741"/>
    </source>
</evidence>
<dbReference type="Gene3D" id="3.40.50.300">
    <property type="entry name" value="P-loop containing nucleotide triphosphate hydrolases"/>
    <property type="match status" value="1"/>
</dbReference>
<dbReference type="Proteomes" id="UP001623592">
    <property type="component" value="Unassembled WGS sequence"/>
</dbReference>
<evidence type="ECO:0000259" key="7">
    <source>
        <dbReference type="PROSITE" id="PS51705"/>
    </source>
</evidence>
<dbReference type="InterPro" id="IPR030394">
    <property type="entry name" value="G_HFLX_dom"/>
</dbReference>
<keyword evidence="5" id="KW-0963">Cytoplasm</keyword>
<feature type="domain" description="Hflx-type G" evidence="7">
    <location>
        <begin position="365"/>
        <end position="542"/>
    </location>
</feature>
<dbReference type="InterPro" id="IPR027417">
    <property type="entry name" value="P-loop_NTPase"/>
</dbReference>
<dbReference type="Gene3D" id="3.40.50.11060">
    <property type="entry name" value="GTPase HflX, N-terminal domain"/>
    <property type="match status" value="1"/>
</dbReference>
<dbReference type="InterPro" id="IPR006073">
    <property type="entry name" value="GTP-bd"/>
</dbReference>
<organism evidence="8 9">
    <name type="scientific">Clostridium neuense</name>
    <dbReference type="NCBI Taxonomy" id="1728934"/>
    <lineage>
        <taxon>Bacteria</taxon>
        <taxon>Bacillati</taxon>
        <taxon>Bacillota</taxon>
        <taxon>Clostridia</taxon>
        <taxon>Eubacteriales</taxon>
        <taxon>Clostridiaceae</taxon>
        <taxon>Clostridium</taxon>
    </lineage>
</organism>
<evidence type="ECO:0000256" key="5">
    <source>
        <dbReference type="HAMAP-Rule" id="MF_00900"/>
    </source>
</evidence>
<comment type="caution">
    <text evidence="8">The sequence shown here is derived from an EMBL/GenBank/DDBJ whole genome shotgun (WGS) entry which is preliminary data.</text>
</comment>
<name>A0ABW8TIV8_9CLOT</name>
<dbReference type="NCBIfam" id="TIGR03156">
    <property type="entry name" value="GTP_HflX"/>
    <property type="match status" value="1"/>
</dbReference>
<dbReference type="HAMAP" id="MF_00900">
    <property type="entry name" value="GTPase_HflX"/>
    <property type="match status" value="1"/>
</dbReference>
<keyword evidence="6" id="KW-0175">Coiled coil</keyword>
<dbReference type="InterPro" id="IPR025121">
    <property type="entry name" value="GTPase_HflX_N"/>
</dbReference>
<keyword evidence="1" id="KW-0479">Metal-binding</keyword>
<protein>
    <recommendedName>
        <fullName evidence="5">GTPase HflX</fullName>
    </recommendedName>
    <alternativeName>
        <fullName evidence="5">GTP-binding protein HflX</fullName>
    </alternativeName>
</protein>
<dbReference type="SUPFAM" id="SSF52540">
    <property type="entry name" value="P-loop containing nucleoside triphosphate hydrolases"/>
    <property type="match status" value="1"/>
</dbReference>
<keyword evidence="9" id="KW-1185">Reference proteome</keyword>
<dbReference type="Pfam" id="PF01926">
    <property type="entry name" value="MMR_HSR1"/>
    <property type="match status" value="1"/>
</dbReference>
<dbReference type="InterPro" id="IPR032305">
    <property type="entry name" value="GTP-bd_M"/>
</dbReference>
<evidence type="ECO:0000256" key="4">
    <source>
        <dbReference type="ARBA" id="ARBA00023134"/>
    </source>
</evidence>
<evidence type="ECO:0000256" key="3">
    <source>
        <dbReference type="ARBA" id="ARBA00022842"/>
    </source>
</evidence>
<sequence length="600" mass="67608">MVSGNIEGVRTSILNELDKIYNVEVPKTNIITFEILRLLSEISSFIDREISVAVNRKGKVISVSIGDSSTVEMPLVDAREKKLSGVKVIHTHPNGNPKLSAVDISALLKLKLDCIVSIGVLDKNITGFCIGFCSIENDILKSEEIGPINLEEILEFNYLSKVQYLENALKKLDEVKEDNIERAILVGIDSEESIKELSELAKSCNVEPVASIMQKRDKIDSAYYIGKGKVDEIALMRQVKRANVVIFDDELSGSQVRNLEENIGVKVIDRTTLILDIFARRAKSKEAKIQVELAQLKYRIPRLQGLGSVLSRTGGGIGTRGPGEKKLETDKRHIRERLYDLEKELKKISKTREVQRERRNAGKLPQISLVGYTNAGKSTLRNLICEIAAPKEHSSKENVFEANMLFATLDVTTRAIRLKNNRLAALTDTVGFIRKLPHSLVESFKSTLEETIYADLLVHVIDASSKTAVAQIEAVNSVLNELGAIDKNMIIALNKVDKVTDEKLNELREYCAEYDVVEISAKERINIDELLDKIEVKISNKTKEVEYLIPYDNQKFTAYIHKNSNVEIEEFRENGTYLKAIVDDKTYNKCKEYMIDDFRE</sequence>
<evidence type="ECO:0000256" key="6">
    <source>
        <dbReference type="SAM" id="Coils"/>
    </source>
</evidence>
<comment type="subunit">
    <text evidence="5">Monomer. Associates with the 50S ribosomal subunit.</text>
</comment>
<comment type="function">
    <text evidence="5">GTPase that associates with the 50S ribosomal subunit and may have a role during protein synthesis or ribosome biogenesis.</text>
</comment>
<dbReference type="Pfam" id="PF13167">
    <property type="entry name" value="GTP-bdg_N"/>
    <property type="match status" value="1"/>
</dbReference>
<dbReference type="Pfam" id="PF16360">
    <property type="entry name" value="GTP-bdg_M"/>
    <property type="match status" value="1"/>
</dbReference>
<gene>
    <name evidence="5 8" type="primary">hflX</name>
    <name evidence="8" type="ORF">ACJDT4_15140</name>
</gene>
<accession>A0ABW8TIV8</accession>
<dbReference type="PANTHER" id="PTHR10229">
    <property type="entry name" value="GTP-BINDING PROTEIN HFLX"/>
    <property type="match status" value="1"/>
</dbReference>
<feature type="coiled-coil region" evidence="6">
    <location>
        <begin position="324"/>
        <end position="358"/>
    </location>
</feature>
<keyword evidence="2 5" id="KW-0547">Nucleotide-binding</keyword>
<keyword evidence="4 5" id="KW-0342">GTP-binding</keyword>
<dbReference type="InterPro" id="IPR016496">
    <property type="entry name" value="GTPase_HflX"/>
</dbReference>
<evidence type="ECO:0000313" key="8">
    <source>
        <dbReference type="EMBL" id="MFL0251752.1"/>
    </source>
</evidence>
<dbReference type="PROSITE" id="PS51705">
    <property type="entry name" value="G_HFLX"/>
    <property type="match status" value="1"/>
</dbReference>
<proteinExistence type="inferred from homology"/>
<comment type="similarity">
    <text evidence="5">Belongs to the TRAFAC class OBG-HflX-like GTPase superfamily. HflX GTPase family.</text>
</comment>
<dbReference type="CDD" id="cd01878">
    <property type="entry name" value="HflX"/>
    <property type="match status" value="1"/>
</dbReference>